<gene>
    <name evidence="2" type="ORF">BDZ94DRAFT_618865</name>
</gene>
<dbReference type="PANTHER" id="PTHR45629">
    <property type="entry name" value="SNF2/RAD54 FAMILY MEMBER"/>
    <property type="match status" value="1"/>
</dbReference>
<protein>
    <submittedName>
        <fullName evidence="2">Uncharacterized protein</fullName>
    </submittedName>
</protein>
<name>A0A9P5Y4T9_9AGAR</name>
<accession>A0A9P5Y4T9</accession>
<dbReference type="InterPro" id="IPR050496">
    <property type="entry name" value="SNF2_RAD54_helicase_repair"/>
</dbReference>
<reference evidence="2" key="1">
    <citation type="submission" date="2020-11" db="EMBL/GenBank/DDBJ databases">
        <authorList>
            <consortium name="DOE Joint Genome Institute"/>
            <person name="Ahrendt S."/>
            <person name="Riley R."/>
            <person name="Andreopoulos W."/>
            <person name="Labutti K."/>
            <person name="Pangilinan J."/>
            <person name="Ruiz-Duenas F.J."/>
            <person name="Barrasa J.M."/>
            <person name="Sanchez-Garcia M."/>
            <person name="Camarero S."/>
            <person name="Miyauchi S."/>
            <person name="Serrano A."/>
            <person name="Linde D."/>
            <person name="Babiker R."/>
            <person name="Drula E."/>
            <person name="Ayuso-Fernandez I."/>
            <person name="Pacheco R."/>
            <person name="Padilla G."/>
            <person name="Ferreira P."/>
            <person name="Barriuso J."/>
            <person name="Kellner H."/>
            <person name="Castanera R."/>
            <person name="Alfaro M."/>
            <person name="Ramirez L."/>
            <person name="Pisabarro A.G."/>
            <person name="Kuo A."/>
            <person name="Tritt A."/>
            <person name="Lipzen A."/>
            <person name="He G."/>
            <person name="Yan M."/>
            <person name="Ng V."/>
            <person name="Cullen D."/>
            <person name="Martin F."/>
            <person name="Rosso M.-N."/>
            <person name="Henrissat B."/>
            <person name="Hibbett D."/>
            <person name="Martinez A.T."/>
            <person name="Grigoriev I.V."/>
        </authorList>
    </citation>
    <scope>NUCLEOTIDE SEQUENCE</scope>
    <source>
        <strain evidence="2">CBS 247.69</strain>
    </source>
</reference>
<proteinExistence type="predicted"/>
<evidence type="ECO:0000313" key="2">
    <source>
        <dbReference type="EMBL" id="KAF9463308.1"/>
    </source>
</evidence>
<dbReference type="PANTHER" id="PTHR45629:SF7">
    <property type="entry name" value="DNA EXCISION REPAIR PROTEIN ERCC-6-RELATED"/>
    <property type="match status" value="1"/>
</dbReference>
<feature type="compositionally biased region" description="Polar residues" evidence="1">
    <location>
        <begin position="9"/>
        <end position="18"/>
    </location>
</feature>
<feature type="region of interest" description="Disordered" evidence="1">
    <location>
        <begin position="96"/>
        <end position="138"/>
    </location>
</feature>
<feature type="compositionally biased region" description="Acidic residues" evidence="1">
    <location>
        <begin position="255"/>
        <end position="265"/>
    </location>
</feature>
<organism evidence="2 3">
    <name type="scientific">Collybia nuda</name>
    <dbReference type="NCBI Taxonomy" id="64659"/>
    <lineage>
        <taxon>Eukaryota</taxon>
        <taxon>Fungi</taxon>
        <taxon>Dikarya</taxon>
        <taxon>Basidiomycota</taxon>
        <taxon>Agaricomycotina</taxon>
        <taxon>Agaricomycetes</taxon>
        <taxon>Agaricomycetidae</taxon>
        <taxon>Agaricales</taxon>
        <taxon>Tricholomatineae</taxon>
        <taxon>Clitocybaceae</taxon>
        <taxon>Collybia</taxon>
    </lineage>
</organism>
<dbReference type="Proteomes" id="UP000807353">
    <property type="component" value="Unassembled WGS sequence"/>
</dbReference>
<feature type="compositionally biased region" description="Basic and acidic residues" evidence="1">
    <location>
        <begin position="184"/>
        <end position="210"/>
    </location>
</feature>
<dbReference type="InterPro" id="IPR038718">
    <property type="entry name" value="SNF2-like_sf"/>
</dbReference>
<feature type="region of interest" description="Disordered" evidence="1">
    <location>
        <begin position="251"/>
        <end position="272"/>
    </location>
</feature>
<feature type="compositionally biased region" description="Acidic residues" evidence="1">
    <location>
        <begin position="118"/>
        <end position="129"/>
    </location>
</feature>
<feature type="compositionally biased region" description="Polar residues" evidence="1">
    <location>
        <begin position="162"/>
        <end position="182"/>
    </location>
</feature>
<dbReference type="EMBL" id="MU150263">
    <property type="protein sequence ID" value="KAF9463308.1"/>
    <property type="molecule type" value="Genomic_DNA"/>
</dbReference>
<evidence type="ECO:0000313" key="3">
    <source>
        <dbReference type="Proteomes" id="UP000807353"/>
    </source>
</evidence>
<dbReference type="Gene3D" id="3.40.50.10810">
    <property type="entry name" value="Tandem AAA-ATPase domain"/>
    <property type="match status" value="1"/>
</dbReference>
<evidence type="ECO:0000256" key="1">
    <source>
        <dbReference type="SAM" id="MobiDB-lite"/>
    </source>
</evidence>
<dbReference type="AlphaFoldDB" id="A0A9P5Y4T9"/>
<sequence>MLKPAKVSVYTQRNSTSIPAPLEVDSDSDFAPGAFIPEPKVKRKRGAASTSTGARIRGKRRSDILETSIYASSRSEKKRLRSLEAHKPNPLLEFFAQDLNLHSESEGENDFGSTEGKELEEDDQDEDEDKKEQEEPVVLKTWAGFVRNNWNKIRLSPPPPQQLSENSNEADNSATESDSQPEQDFFKVPEYQRHPNKKPRLDNPEDHSVTESDSEGDVWVSQPGAHIIFSSKHIPDVHFLATTIHKKVQLPVTDSETEPESESEMTADPLLKPRPGFPLAPGQMHLGPLVLDRGEKIMVPAALNTYLRDYQRDGVRFFWRQYQEGRGGLLGDDMGLVCDICIIPCILPP</sequence>
<feature type="region of interest" description="Disordered" evidence="1">
    <location>
        <begin position="151"/>
        <end position="217"/>
    </location>
</feature>
<feature type="region of interest" description="Disordered" evidence="1">
    <location>
        <begin position="1"/>
        <end position="60"/>
    </location>
</feature>
<comment type="caution">
    <text evidence="2">The sequence shown here is derived from an EMBL/GenBank/DDBJ whole genome shotgun (WGS) entry which is preliminary data.</text>
</comment>
<keyword evidence="3" id="KW-1185">Reference proteome</keyword>
<dbReference type="OrthoDB" id="3033665at2759"/>